<evidence type="ECO:0000256" key="9">
    <source>
        <dbReference type="ARBA" id="ARBA00032592"/>
    </source>
</evidence>
<dbReference type="AlphaFoldDB" id="A0A165GXF5"/>
<evidence type="ECO:0000256" key="3">
    <source>
        <dbReference type="ARBA" id="ARBA00018311"/>
    </source>
</evidence>
<evidence type="ECO:0000256" key="11">
    <source>
        <dbReference type="ARBA" id="ARBA00075008"/>
    </source>
</evidence>
<organism evidence="16 17">
    <name type="scientific">Calocera cornea HHB12733</name>
    <dbReference type="NCBI Taxonomy" id="1353952"/>
    <lineage>
        <taxon>Eukaryota</taxon>
        <taxon>Fungi</taxon>
        <taxon>Dikarya</taxon>
        <taxon>Basidiomycota</taxon>
        <taxon>Agaricomycotina</taxon>
        <taxon>Dacrymycetes</taxon>
        <taxon>Dacrymycetales</taxon>
        <taxon>Dacrymycetaceae</taxon>
        <taxon>Calocera</taxon>
    </lineage>
</organism>
<dbReference type="SUPFAM" id="SSF56281">
    <property type="entry name" value="Metallo-hydrolase/oxidoreductase"/>
    <property type="match status" value="1"/>
</dbReference>
<dbReference type="Gene3D" id="3.40.50.10890">
    <property type="match status" value="1"/>
</dbReference>
<dbReference type="SMART" id="SM00849">
    <property type="entry name" value="Lactamase_B"/>
    <property type="match status" value="1"/>
</dbReference>
<comment type="similarity">
    <text evidence="2">Belongs to the metallo-beta-lactamase superfamily. RNA-metabolizing metallo-beta-lactamase-like family. CPSF2/YSH1 subfamily.</text>
</comment>
<dbReference type="SMART" id="SM01098">
    <property type="entry name" value="CPSF73-100_C"/>
    <property type="match status" value="1"/>
</dbReference>
<evidence type="ECO:0000256" key="8">
    <source>
        <dbReference type="ARBA" id="ARBA00023242"/>
    </source>
</evidence>
<dbReference type="Pfam" id="PF10996">
    <property type="entry name" value="Beta-Casp"/>
    <property type="match status" value="1"/>
</dbReference>
<dbReference type="FunFam" id="3.40.50.10890:FF:000001">
    <property type="entry name" value="Cleavage and polyadenylation specificity factor subunit 3"/>
    <property type="match status" value="1"/>
</dbReference>
<feature type="domain" description="Pre-mRNA 3'-end-processing endonuclease polyadenylation factor C-term" evidence="15">
    <location>
        <begin position="486"/>
        <end position="733"/>
    </location>
</feature>
<dbReference type="InterPro" id="IPR022712">
    <property type="entry name" value="Beta_Casp"/>
</dbReference>
<dbReference type="EMBL" id="KV423949">
    <property type="protein sequence ID" value="KZT58611.1"/>
    <property type="molecule type" value="Genomic_DNA"/>
</dbReference>
<keyword evidence="4" id="KW-0507">mRNA processing</keyword>
<protein>
    <recommendedName>
        <fullName evidence="3">Endoribonuclease YSH1</fullName>
    </recommendedName>
    <alternativeName>
        <fullName evidence="10">Endoribonuclease ysh1</fullName>
    </alternativeName>
    <alternativeName>
        <fullName evidence="9 11">mRNA 3'-end-processing protein YSH1</fullName>
    </alternativeName>
</protein>
<dbReference type="InterPro" id="IPR021718">
    <property type="entry name" value="CPSF73-100_C"/>
</dbReference>
<dbReference type="Pfam" id="PF16661">
    <property type="entry name" value="Lactamase_B_6"/>
    <property type="match status" value="1"/>
</dbReference>
<dbReference type="GO" id="GO:0004534">
    <property type="term" value="F:5'-3' RNA exonuclease activity"/>
    <property type="evidence" value="ECO:0007669"/>
    <property type="project" value="TreeGrafter"/>
</dbReference>
<evidence type="ECO:0000313" key="17">
    <source>
        <dbReference type="Proteomes" id="UP000076842"/>
    </source>
</evidence>
<dbReference type="GO" id="GO:0003723">
    <property type="term" value="F:RNA binding"/>
    <property type="evidence" value="ECO:0007669"/>
    <property type="project" value="TreeGrafter"/>
</dbReference>
<dbReference type="InterPro" id="IPR050698">
    <property type="entry name" value="MBL"/>
</dbReference>
<keyword evidence="7 16" id="KW-0378">Hydrolase</keyword>
<dbReference type="GO" id="GO:0004521">
    <property type="term" value="F:RNA endonuclease activity"/>
    <property type="evidence" value="ECO:0007669"/>
    <property type="project" value="TreeGrafter"/>
</dbReference>
<dbReference type="SMART" id="SM01027">
    <property type="entry name" value="Beta-Casp"/>
    <property type="match status" value="1"/>
</dbReference>
<dbReference type="STRING" id="1353952.A0A165GXF5"/>
<evidence type="ECO:0000313" key="16">
    <source>
        <dbReference type="EMBL" id="KZT58611.1"/>
    </source>
</evidence>
<comment type="subcellular location">
    <subcellularLocation>
        <location evidence="1">Nucleus</location>
    </subcellularLocation>
</comment>
<evidence type="ECO:0000256" key="5">
    <source>
        <dbReference type="ARBA" id="ARBA00022722"/>
    </source>
</evidence>
<evidence type="ECO:0000256" key="10">
    <source>
        <dbReference type="ARBA" id="ARBA00069466"/>
    </source>
</evidence>
<evidence type="ECO:0000256" key="2">
    <source>
        <dbReference type="ARBA" id="ARBA00010624"/>
    </source>
</evidence>
<keyword evidence="17" id="KW-1185">Reference proteome</keyword>
<evidence type="ECO:0000256" key="7">
    <source>
        <dbReference type="ARBA" id="ARBA00022801"/>
    </source>
</evidence>
<feature type="region of interest" description="Disordered" evidence="12">
    <location>
        <begin position="625"/>
        <end position="644"/>
    </location>
</feature>
<dbReference type="Pfam" id="PF07521">
    <property type="entry name" value="RMMBL"/>
    <property type="match status" value="1"/>
</dbReference>
<reference evidence="16 17" key="1">
    <citation type="journal article" date="2016" name="Mol. Biol. Evol.">
        <title>Comparative Genomics of Early-Diverging Mushroom-Forming Fungi Provides Insights into the Origins of Lignocellulose Decay Capabilities.</title>
        <authorList>
            <person name="Nagy L.G."/>
            <person name="Riley R."/>
            <person name="Tritt A."/>
            <person name="Adam C."/>
            <person name="Daum C."/>
            <person name="Floudas D."/>
            <person name="Sun H."/>
            <person name="Yadav J.S."/>
            <person name="Pangilinan J."/>
            <person name="Larsson K.H."/>
            <person name="Matsuura K."/>
            <person name="Barry K."/>
            <person name="Labutti K."/>
            <person name="Kuo R."/>
            <person name="Ohm R.A."/>
            <person name="Bhattacharya S.S."/>
            <person name="Shirouzu T."/>
            <person name="Yoshinaga Y."/>
            <person name="Martin F.M."/>
            <person name="Grigoriev I.V."/>
            <person name="Hibbett D.S."/>
        </authorList>
    </citation>
    <scope>NUCLEOTIDE SEQUENCE [LARGE SCALE GENOMIC DNA]</scope>
    <source>
        <strain evidence="16 17">HHB12733</strain>
    </source>
</reference>
<feature type="domain" description="Beta-Casp" evidence="14">
    <location>
        <begin position="251"/>
        <end position="377"/>
    </location>
</feature>
<evidence type="ECO:0000256" key="4">
    <source>
        <dbReference type="ARBA" id="ARBA00022664"/>
    </source>
</evidence>
<dbReference type="OrthoDB" id="10249535at2759"/>
<proteinExistence type="inferred from homology"/>
<evidence type="ECO:0000259" key="15">
    <source>
        <dbReference type="SMART" id="SM01098"/>
    </source>
</evidence>
<dbReference type="PANTHER" id="PTHR11203:SF11">
    <property type="entry name" value="CLEAVAGE AND POLYADENYLATION SPECIFICITY FACTOR SUBUNIT 3"/>
    <property type="match status" value="1"/>
</dbReference>
<dbReference type="PANTHER" id="PTHR11203">
    <property type="entry name" value="CLEAVAGE AND POLYADENYLATION SPECIFICITY FACTOR FAMILY MEMBER"/>
    <property type="match status" value="1"/>
</dbReference>
<dbReference type="Pfam" id="PF11718">
    <property type="entry name" value="CPSF73-100_C"/>
    <property type="match status" value="1"/>
</dbReference>
<keyword evidence="8" id="KW-0539">Nucleus</keyword>
<dbReference type="FunCoup" id="A0A165GXF5">
    <property type="interactions" value="661"/>
</dbReference>
<keyword evidence="5" id="KW-0540">Nuclease</keyword>
<evidence type="ECO:0000256" key="1">
    <source>
        <dbReference type="ARBA" id="ARBA00004123"/>
    </source>
</evidence>
<evidence type="ECO:0000259" key="14">
    <source>
        <dbReference type="SMART" id="SM01027"/>
    </source>
</evidence>
<sequence>MATSLTEPKLSITLLGAGQEVGRSCCVIQHAGITVVCDAGVHPAFHGMAALPFIDDLDWSTVDALLITHFHLDHAASLTYIMEKTNFKDGKGKVYMTHPTKAVYRLMMQDYVRMSAAQSTSAPPLFTPLDLSITLPLINAVSFATTTTVIPGLSFTPYPAGHVLGASMFLIQLADLRILYTGDYSREESRHLVRAEVPPGAGVDVLIVESTFGVQSTEGRREKEERFTSLIHRILMRGGHVLMPVFAVGGAQELLLILDDYFEKHPELHKFPIYYASALARKCMAVYQGYVHVMNNNIRSRFANNQNPFVFRHVSHIPRSSGWEKKIGEGPPCVILASPGMMQSGASRELLEMWAPDRRNGVVITGYSVEGSMARNIMNEPDDIPSMKGPPIPLRSTVDNISFSAHVDYAQNREFIEAIGAPHVVLVHGEQSQMFRLKAALQAGYKERNEHITIHTPKNCEPLELIFRGERVAKAIGTLAEYPAESGTQVSGLLVSKDFTYTLLDPRDLRDFTGLSTSTIIQKQRMCIPGITWELVKWHLEGLFGSVTQGADAEGIRTMRVMGVLDVKGMREGLKEETDPTQAESGFPGGYILLEWVSSGSNDMIADAAMALIHGIDTSPASVKLTSRPHTHADHQHEEEHPDTAPAQRLTQLMEFLQLYFGEVQFLDAQGNELVDEDDEEGLELTEPALRIRLDEQYADINLITMTVKSVSQTFRRRVEDVLAIAITTFGSLTESYVTADRSGWDGEEKFFLEGGSLENGQEQAPRMIQDAVTEVKVDDTD</sequence>
<dbReference type="Proteomes" id="UP000076842">
    <property type="component" value="Unassembled WGS sequence"/>
</dbReference>
<dbReference type="InterPro" id="IPR001279">
    <property type="entry name" value="Metallo-B-lactamas"/>
</dbReference>
<dbReference type="InterPro" id="IPR011108">
    <property type="entry name" value="RMMBL"/>
</dbReference>
<evidence type="ECO:0000256" key="6">
    <source>
        <dbReference type="ARBA" id="ARBA00022759"/>
    </source>
</evidence>
<dbReference type="GO" id="GO:0006398">
    <property type="term" value="P:mRNA 3'-end processing by stem-loop binding and cleavage"/>
    <property type="evidence" value="ECO:0007669"/>
    <property type="project" value="TreeGrafter"/>
</dbReference>
<dbReference type="InParanoid" id="A0A165GXF5"/>
<dbReference type="GO" id="GO:0005847">
    <property type="term" value="C:mRNA cleavage and polyadenylation specificity factor complex"/>
    <property type="evidence" value="ECO:0007669"/>
    <property type="project" value="TreeGrafter"/>
</dbReference>
<name>A0A165GXF5_9BASI</name>
<feature type="compositionally biased region" description="Basic and acidic residues" evidence="12">
    <location>
        <begin position="631"/>
        <end position="643"/>
    </location>
</feature>
<feature type="domain" description="Metallo-beta-lactamase" evidence="13">
    <location>
        <begin position="22"/>
        <end position="240"/>
    </location>
</feature>
<accession>A0A165GXF5</accession>
<keyword evidence="6" id="KW-0255">Endonuclease</keyword>
<gene>
    <name evidence="16" type="ORF">CALCODRAFT_494712</name>
</gene>
<evidence type="ECO:0000256" key="12">
    <source>
        <dbReference type="SAM" id="MobiDB-lite"/>
    </source>
</evidence>
<evidence type="ECO:0000259" key="13">
    <source>
        <dbReference type="SMART" id="SM00849"/>
    </source>
</evidence>
<dbReference type="InterPro" id="IPR036866">
    <property type="entry name" value="RibonucZ/Hydroxyglut_hydro"/>
</dbReference>
<dbReference type="Gene3D" id="3.60.15.10">
    <property type="entry name" value="Ribonuclease Z/Hydroxyacylglutathione hydrolase-like"/>
    <property type="match status" value="1"/>
</dbReference>